<feature type="compositionally biased region" description="Basic and acidic residues" evidence="1">
    <location>
        <begin position="19"/>
        <end position="74"/>
    </location>
</feature>
<reference evidence="3 4" key="1">
    <citation type="submission" date="2022-03" db="EMBL/GenBank/DDBJ databases">
        <authorList>
            <person name="Macdonald S."/>
            <person name="Ahmed S."/>
            <person name="Newling K."/>
        </authorList>
    </citation>
    <scope>NUCLEOTIDE SEQUENCE [LARGE SCALE GENOMIC DNA]</scope>
</reference>
<sequence length="222" mass="25474">MGIFPGFGAWVSQNTQHPTKSEKKVKSKPKTEAKTHEESDETKEQLKLWRDANKKEQYHEPPPKVKKAVSREVTSENDEGEGNPPTVKLEKELSWNFLFLSGTIPIRLIVAEDPKKLSVYYEKQKKGIRIMETFEGKYEVEPVYVDAERLCKHMKPKSQEEYRKCSGGKGLIASKVIVDLTFRPASPWDLPLVSSYFRRFTIETTKKVAEDLQMQAGDIRGL</sequence>
<evidence type="ECO:0000313" key="4">
    <source>
        <dbReference type="Proteomes" id="UP001642260"/>
    </source>
</evidence>
<dbReference type="Pfam" id="PF02713">
    <property type="entry name" value="DUF220"/>
    <property type="match status" value="1"/>
</dbReference>
<feature type="region of interest" description="Disordered" evidence="1">
    <location>
        <begin position="1"/>
        <end position="86"/>
    </location>
</feature>
<dbReference type="InterPro" id="IPR003863">
    <property type="entry name" value="DUF220"/>
</dbReference>
<organism evidence="3 4">
    <name type="scientific">Eruca vesicaria subsp. sativa</name>
    <name type="common">Garden rocket</name>
    <name type="synonym">Eruca sativa</name>
    <dbReference type="NCBI Taxonomy" id="29727"/>
    <lineage>
        <taxon>Eukaryota</taxon>
        <taxon>Viridiplantae</taxon>
        <taxon>Streptophyta</taxon>
        <taxon>Embryophyta</taxon>
        <taxon>Tracheophyta</taxon>
        <taxon>Spermatophyta</taxon>
        <taxon>Magnoliopsida</taxon>
        <taxon>eudicotyledons</taxon>
        <taxon>Gunneridae</taxon>
        <taxon>Pentapetalae</taxon>
        <taxon>rosids</taxon>
        <taxon>malvids</taxon>
        <taxon>Brassicales</taxon>
        <taxon>Brassicaceae</taxon>
        <taxon>Brassiceae</taxon>
        <taxon>Eruca</taxon>
    </lineage>
</organism>
<protein>
    <recommendedName>
        <fullName evidence="2">DUF220 domain-containing protein</fullName>
    </recommendedName>
</protein>
<dbReference type="EMBL" id="CAKOAT010730709">
    <property type="protein sequence ID" value="CAH8386948.1"/>
    <property type="molecule type" value="Genomic_DNA"/>
</dbReference>
<dbReference type="PANTHER" id="PTHR31385:SF13">
    <property type="entry name" value="DUF220 DOMAIN-CONTAINING PROTEIN"/>
    <property type="match status" value="1"/>
</dbReference>
<name>A0ABC8LVB9_ERUVS</name>
<feature type="domain" description="DUF220" evidence="2">
    <location>
        <begin position="101"/>
        <end position="175"/>
    </location>
</feature>
<evidence type="ECO:0000259" key="2">
    <source>
        <dbReference type="Pfam" id="PF02713"/>
    </source>
</evidence>
<dbReference type="AlphaFoldDB" id="A0ABC8LVB9"/>
<accession>A0ABC8LVB9</accession>
<dbReference type="Proteomes" id="UP001642260">
    <property type="component" value="Unassembled WGS sequence"/>
</dbReference>
<dbReference type="PANTHER" id="PTHR31385">
    <property type="entry name" value="PUTATIVE (DUF220)-RELATED"/>
    <property type="match status" value="1"/>
</dbReference>
<evidence type="ECO:0000256" key="1">
    <source>
        <dbReference type="SAM" id="MobiDB-lite"/>
    </source>
</evidence>
<gene>
    <name evidence="3" type="ORF">ERUC_LOCUS39431</name>
</gene>
<proteinExistence type="predicted"/>
<comment type="caution">
    <text evidence="3">The sequence shown here is derived from an EMBL/GenBank/DDBJ whole genome shotgun (WGS) entry which is preliminary data.</text>
</comment>
<keyword evidence="4" id="KW-1185">Reference proteome</keyword>
<evidence type="ECO:0000313" key="3">
    <source>
        <dbReference type="EMBL" id="CAH8386948.1"/>
    </source>
</evidence>